<feature type="compositionally biased region" description="Pro residues" evidence="1">
    <location>
        <begin position="164"/>
        <end position="190"/>
    </location>
</feature>
<feature type="region of interest" description="Disordered" evidence="1">
    <location>
        <begin position="378"/>
        <end position="449"/>
    </location>
</feature>
<dbReference type="InterPro" id="IPR058903">
    <property type="entry name" value="Spectrin_YLPM1-like"/>
</dbReference>
<sequence>MYSETAVSVMNSNELNLAGSFAFSFPNNGQVIPKSLDVTSFTSPATTRRNSWDQFLTKRVLGATPNPHWHLEGTKSWNQWGAPGAYTTPSYQAAPAAPPGAAAATYPMTYPYYGANPGIPATPSKWGWRTFFVGGGGELSVPRRLWHYQESMSAMGLPMGAGIPPMPPVDMGNPPPLPPADKPPAPPPPPEEGELAKEPPLQDLYRPPVQSGASYGVPPPAIAKPQDDFNKPPPGGYEKPGYRAQEGYQATKRSFDGDTYGRTADPHYPGPEDTKKLRPGGWEENRGGARGGRWGGGDATTPAPAPAPEKPASEPPSTAGRDNPEELSEAEKAFDIQFKQWEDQFNSWKDQNINHPDKSQYREYEAKWESWREQLLQRREQMRKKREQSNASKAAGEAEGSQSDRSSSSSRGRSGRRGRGAGAAGYTDLKPQPYTGLKPQPAAPEDYSRSPQLILRTLARQKLVMKFKEGGNRLAYGSGYERYPAGQEDPNSRVGGYVEPGLPQPDPNPPFDGAPTKAPESFEEKSKKDESSNSADQASKDPDLKPESTPGSNKAERPLPEQSATPVNVSVEAESKTDETGGNFLKTSSGDGIPGLDLLAEKAGVADKKDQELSVGFDVDDRAKVVEPGSDQPPAGSFTLPPPNISGTGQGTLNLPGMNQVPPNLPEMNQAPQNMQGYGSMYNNAPLNMQGYGSGGKQNIPGFGPPSKQGPPPNMQGYGPGGPYNQGYGQDGNQGPRHMPMDHSLALEEIRDNNLVLEEIRDHNLALEEIRDHSSVLLEEIRDNNSVLEEIRDHISALEEIRDSSSALEEIRDHSLALEEIRDNNSVLEEIRDHSSALEEIRDSSLALEEIRDHSLALEEIRDHSLALEEIRDNNLVLEEIRDNNLVLEEIRDHSSALLEEIRDHITKDLDPSHFLAWTFLVQKTKDLVLRIQILGMGLVIKEEILVLMKI</sequence>
<name>A0A7R9CV45_TIMCR</name>
<protein>
    <recommendedName>
        <fullName evidence="2">YLPM1-like spectrin repeat domain-containing protein</fullName>
    </recommendedName>
</protein>
<feature type="compositionally biased region" description="Basic and acidic residues" evidence="1">
    <location>
        <begin position="270"/>
        <end position="287"/>
    </location>
</feature>
<evidence type="ECO:0000256" key="1">
    <source>
        <dbReference type="SAM" id="MobiDB-lite"/>
    </source>
</evidence>
<evidence type="ECO:0000313" key="3">
    <source>
        <dbReference type="EMBL" id="CAD7402587.1"/>
    </source>
</evidence>
<feature type="domain" description="YLPM1-like spectrin repeat" evidence="2">
    <location>
        <begin position="324"/>
        <end position="394"/>
    </location>
</feature>
<evidence type="ECO:0000259" key="2">
    <source>
        <dbReference type="Pfam" id="PF26583"/>
    </source>
</evidence>
<feature type="region of interest" description="Disordered" evidence="1">
    <location>
        <begin position="619"/>
        <end position="655"/>
    </location>
</feature>
<feature type="region of interest" description="Disordered" evidence="1">
    <location>
        <begin position="163"/>
        <end position="338"/>
    </location>
</feature>
<feature type="compositionally biased region" description="Gly residues" evidence="1">
    <location>
        <begin position="718"/>
        <end position="732"/>
    </location>
</feature>
<proteinExistence type="predicted"/>
<organism evidence="3">
    <name type="scientific">Timema cristinae</name>
    <name type="common">Walking stick</name>
    <dbReference type="NCBI Taxonomy" id="61476"/>
    <lineage>
        <taxon>Eukaryota</taxon>
        <taxon>Metazoa</taxon>
        <taxon>Ecdysozoa</taxon>
        <taxon>Arthropoda</taxon>
        <taxon>Hexapoda</taxon>
        <taxon>Insecta</taxon>
        <taxon>Pterygota</taxon>
        <taxon>Neoptera</taxon>
        <taxon>Polyneoptera</taxon>
        <taxon>Phasmatodea</taxon>
        <taxon>Timematodea</taxon>
        <taxon>Timematoidea</taxon>
        <taxon>Timematidae</taxon>
        <taxon>Timema</taxon>
    </lineage>
</organism>
<dbReference type="AlphaFoldDB" id="A0A7R9CV45"/>
<dbReference type="EMBL" id="OC318588">
    <property type="protein sequence ID" value="CAD7402587.1"/>
    <property type="molecule type" value="Genomic_DNA"/>
</dbReference>
<gene>
    <name evidence="3" type="ORF">TCEB3V08_LOCUS6573</name>
</gene>
<feature type="region of interest" description="Disordered" evidence="1">
    <location>
        <begin position="469"/>
        <end position="596"/>
    </location>
</feature>
<feature type="compositionally biased region" description="Basic and acidic residues" evidence="1">
    <location>
        <begin position="520"/>
        <end position="531"/>
    </location>
</feature>
<feature type="compositionally biased region" description="Gly residues" evidence="1">
    <location>
        <begin position="288"/>
        <end position="298"/>
    </location>
</feature>
<feature type="region of interest" description="Disordered" evidence="1">
    <location>
        <begin position="689"/>
        <end position="740"/>
    </location>
</feature>
<feature type="compositionally biased region" description="Pro residues" evidence="1">
    <location>
        <begin position="502"/>
        <end position="512"/>
    </location>
</feature>
<dbReference type="Pfam" id="PF26583">
    <property type="entry name" value="Spectrin_YLPM1"/>
    <property type="match status" value="1"/>
</dbReference>
<reference evidence="3" key="1">
    <citation type="submission" date="2020-11" db="EMBL/GenBank/DDBJ databases">
        <authorList>
            <person name="Tran Van P."/>
        </authorList>
    </citation>
    <scope>NUCLEOTIDE SEQUENCE</scope>
</reference>
<accession>A0A7R9CV45</accession>